<protein>
    <recommendedName>
        <fullName evidence="4">HEAT repeat domain-containing protein</fullName>
    </recommendedName>
</protein>
<gene>
    <name evidence="2" type="ORF">SNEC2469_LOCUS612</name>
</gene>
<organism evidence="2 3">
    <name type="scientific">Symbiodinium necroappetens</name>
    <dbReference type="NCBI Taxonomy" id="1628268"/>
    <lineage>
        <taxon>Eukaryota</taxon>
        <taxon>Sar</taxon>
        <taxon>Alveolata</taxon>
        <taxon>Dinophyceae</taxon>
        <taxon>Suessiales</taxon>
        <taxon>Symbiodiniaceae</taxon>
        <taxon>Symbiodinium</taxon>
    </lineage>
</organism>
<dbReference type="PROSITE" id="PS50077">
    <property type="entry name" value="HEAT_REPEAT"/>
    <property type="match status" value="1"/>
</dbReference>
<dbReference type="OrthoDB" id="10284633at2759"/>
<feature type="non-terminal residue" evidence="2">
    <location>
        <position position="1"/>
    </location>
</feature>
<comment type="caution">
    <text evidence="2">The sequence shown here is derived from an EMBL/GenBank/DDBJ whole genome shotgun (WGS) entry which is preliminary data.</text>
</comment>
<evidence type="ECO:0008006" key="4">
    <source>
        <dbReference type="Google" id="ProtNLM"/>
    </source>
</evidence>
<proteinExistence type="predicted"/>
<dbReference type="SUPFAM" id="SSF48371">
    <property type="entry name" value="ARM repeat"/>
    <property type="match status" value="1"/>
</dbReference>
<dbReference type="Gene3D" id="1.25.10.10">
    <property type="entry name" value="Leucine-rich Repeat Variant"/>
    <property type="match status" value="1"/>
</dbReference>
<name>A0A812IU25_9DINO</name>
<accession>A0A812IU25</accession>
<feature type="repeat" description="HEAT" evidence="1">
    <location>
        <begin position="112"/>
        <end position="139"/>
    </location>
</feature>
<evidence type="ECO:0000256" key="1">
    <source>
        <dbReference type="PROSITE-ProRule" id="PRU00103"/>
    </source>
</evidence>
<dbReference type="Proteomes" id="UP000601435">
    <property type="component" value="Unassembled WGS sequence"/>
</dbReference>
<sequence>TKAEAAIPKLTSRGLSDLSIDINVATVKSLGNMGKKAADSVTAIFDGVGWEVKSANDPYLKAASKALAKIGKKEPKKVLQVARQRMTTYIPWYEKWLAIKTCGLLGKEAVNLIPLIHNMLYDDNHDVQTAADRALYLIA</sequence>
<dbReference type="InterPro" id="IPR016024">
    <property type="entry name" value="ARM-type_fold"/>
</dbReference>
<dbReference type="AlphaFoldDB" id="A0A812IU25"/>
<dbReference type="EMBL" id="CAJNJA010003893">
    <property type="protein sequence ID" value="CAE7176633.1"/>
    <property type="molecule type" value="Genomic_DNA"/>
</dbReference>
<evidence type="ECO:0000313" key="2">
    <source>
        <dbReference type="EMBL" id="CAE7176633.1"/>
    </source>
</evidence>
<feature type="non-terminal residue" evidence="2">
    <location>
        <position position="139"/>
    </location>
</feature>
<reference evidence="2" key="1">
    <citation type="submission" date="2021-02" db="EMBL/GenBank/DDBJ databases">
        <authorList>
            <person name="Dougan E. K."/>
            <person name="Rhodes N."/>
            <person name="Thang M."/>
            <person name="Chan C."/>
        </authorList>
    </citation>
    <scope>NUCLEOTIDE SEQUENCE</scope>
</reference>
<dbReference type="InterPro" id="IPR011989">
    <property type="entry name" value="ARM-like"/>
</dbReference>
<evidence type="ECO:0000313" key="3">
    <source>
        <dbReference type="Proteomes" id="UP000601435"/>
    </source>
</evidence>
<dbReference type="InterPro" id="IPR021133">
    <property type="entry name" value="HEAT_type_2"/>
</dbReference>
<keyword evidence="3" id="KW-1185">Reference proteome</keyword>